<comment type="subcellular location">
    <subcellularLocation>
        <location evidence="1">Membrane</location>
        <topology evidence="1">Multi-pass membrane protein</topology>
    </subcellularLocation>
</comment>
<dbReference type="GO" id="GO:0016020">
    <property type="term" value="C:membrane"/>
    <property type="evidence" value="ECO:0007669"/>
    <property type="project" value="UniProtKB-SubCell"/>
</dbReference>
<dbReference type="InterPro" id="IPR000537">
    <property type="entry name" value="UbiA_prenyltransferase"/>
</dbReference>
<dbReference type="PANTHER" id="PTHR43448:SF2">
    <property type="entry name" value="PROTOHEME IX FARNESYLTRANSFERASE, MITOCHONDRIAL"/>
    <property type="match status" value="1"/>
</dbReference>
<keyword evidence="5 9" id="KW-1133">Transmembrane helix</keyword>
<evidence type="ECO:0000256" key="2">
    <source>
        <dbReference type="ARBA" id="ARBA00012292"/>
    </source>
</evidence>
<keyword evidence="4 9" id="KW-0812">Transmembrane</keyword>
<comment type="caution">
    <text evidence="10">The sequence shown here is derived from an EMBL/GenBank/DDBJ whole genome shotgun (WGS) entry which is preliminary data.</text>
</comment>
<reference evidence="10 11" key="1">
    <citation type="submission" date="2019-03" db="EMBL/GenBank/DDBJ databases">
        <title>Metabolic potential of uncultured bacteria and archaea associated with petroleum seepage in deep-sea sediments.</title>
        <authorList>
            <person name="Dong X."/>
            <person name="Hubert C."/>
        </authorList>
    </citation>
    <scope>NUCLEOTIDE SEQUENCE [LARGE SCALE GENOMIC DNA]</scope>
    <source>
        <strain evidence="10">E44_bin18</strain>
    </source>
</reference>
<feature type="transmembrane region" description="Helical" evidence="9">
    <location>
        <begin position="333"/>
        <end position="354"/>
    </location>
</feature>
<gene>
    <name evidence="10" type="ORF">E3J62_00540</name>
</gene>
<evidence type="ECO:0000256" key="1">
    <source>
        <dbReference type="ARBA" id="ARBA00004141"/>
    </source>
</evidence>
<evidence type="ECO:0000313" key="11">
    <source>
        <dbReference type="Proteomes" id="UP000315525"/>
    </source>
</evidence>
<evidence type="ECO:0000256" key="8">
    <source>
        <dbReference type="ARBA" id="ARBA00047690"/>
    </source>
</evidence>
<keyword evidence="6" id="KW-0350">Heme biosynthesis</keyword>
<comment type="catalytic activity">
    <reaction evidence="8">
        <text>heme b + (2E,6E)-farnesyl diphosphate + H2O = Fe(II)-heme o + diphosphate</text>
        <dbReference type="Rhea" id="RHEA:28070"/>
        <dbReference type="ChEBI" id="CHEBI:15377"/>
        <dbReference type="ChEBI" id="CHEBI:33019"/>
        <dbReference type="ChEBI" id="CHEBI:60344"/>
        <dbReference type="ChEBI" id="CHEBI:60530"/>
        <dbReference type="ChEBI" id="CHEBI:175763"/>
        <dbReference type="EC" id="2.5.1.141"/>
    </reaction>
</comment>
<dbReference type="AlphaFoldDB" id="A0A523UZ05"/>
<evidence type="ECO:0000256" key="3">
    <source>
        <dbReference type="ARBA" id="ARBA00022679"/>
    </source>
</evidence>
<dbReference type="Proteomes" id="UP000315525">
    <property type="component" value="Unassembled WGS sequence"/>
</dbReference>
<feature type="transmembrane region" description="Helical" evidence="9">
    <location>
        <begin position="281"/>
        <end position="303"/>
    </location>
</feature>
<evidence type="ECO:0000313" key="10">
    <source>
        <dbReference type="EMBL" id="TET47720.1"/>
    </source>
</evidence>
<feature type="transmembrane region" description="Helical" evidence="9">
    <location>
        <begin position="213"/>
        <end position="242"/>
    </location>
</feature>
<evidence type="ECO:0000256" key="7">
    <source>
        <dbReference type="ARBA" id="ARBA00023136"/>
    </source>
</evidence>
<dbReference type="GO" id="GO:0006783">
    <property type="term" value="P:heme biosynthetic process"/>
    <property type="evidence" value="ECO:0007669"/>
    <property type="project" value="UniProtKB-KW"/>
</dbReference>
<feature type="transmembrane region" description="Helical" evidence="9">
    <location>
        <begin position="121"/>
        <end position="139"/>
    </location>
</feature>
<dbReference type="Gene3D" id="1.10.357.140">
    <property type="entry name" value="UbiA prenyltransferase"/>
    <property type="match status" value="1"/>
</dbReference>
<evidence type="ECO:0000256" key="5">
    <source>
        <dbReference type="ARBA" id="ARBA00022989"/>
    </source>
</evidence>
<dbReference type="GO" id="GO:0008495">
    <property type="term" value="F:protoheme IX farnesyltransferase activity"/>
    <property type="evidence" value="ECO:0007669"/>
    <property type="project" value="UniProtKB-EC"/>
</dbReference>
<feature type="transmembrane region" description="Helical" evidence="9">
    <location>
        <begin position="146"/>
        <end position="164"/>
    </location>
</feature>
<dbReference type="EMBL" id="SOJN01000010">
    <property type="protein sequence ID" value="TET47720.1"/>
    <property type="molecule type" value="Genomic_DNA"/>
</dbReference>
<dbReference type="Pfam" id="PF01040">
    <property type="entry name" value="UbiA"/>
    <property type="match status" value="1"/>
</dbReference>
<dbReference type="InterPro" id="IPR044878">
    <property type="entry name" value="UbiA_sf"/>
</dbReference>
<dbReference type="InterPro" id="IPR006369">
    <property type="entry name" value="Protohaem_IX_farnesylTrfase"/>
</dbReference>
<evidence type="ECO:0000256" key="6">
    <source>
        <dbReference type="ARBA" id="ARBA00023133"/>
    </source>
</evidence>
<name>A0A523UZ05_UNCT6</name>
<feature type="transmembrane region" description="Helical" evidence="9">
    <location>
        <begin position="248"/>
        <end position="269"/>
    </location>
</feature>
<protein>
    <recommendedName>
        <fullName evidence="2">heme o synthase</fullName>
        <ecNumber evidence="2">2.5.1.141</ecNumber>
    </recommendedName>
</protein>
<keyword evidence="3" id="KW-0808">Transferase</keyword>
<dbReference type="EC" id="2.5.1.141" evidence="2"/>
<feature type="transmembrane region" description="Helical" evidence="9">
    <location>
        <begin position="50"/>
        <end position="71"/>
    </location>
</feature>
<feature type="transmembrane region" description="Helical" evidence="9">
    <location>
        <begin position="21"/>
        <end position="44"/>
    </location>
</feature>
<keyword evidence="7 9" id="KW-0472">Membrane</keyword>
<feature type="transmembrane region" description="Helical" evidence="9">
    <location>
        <begin position="309"/>
        <end position="326"/>
    </location>
</feature>
<organism evidence="10 11">
    <name type="scientific">candidate division TA06 bacterium</name>
    <dbReference type="NCBI Taxonomy" id="2250710"/>
    <lineage>
        <taxon>Bacteria</taxon>
        <taxon>Bacteria division TA06</taxon>
    </lineage>
</organism>
<dbReference type="PANTHER" id="PTHR43448">
    <property type="entry name" value="PROTOHEME IX FARNESYLTRANSFERASE, MITOCHONDRIAL"/>
    <property type="match status" value="1"/>
</dbReference>
<proteinExistence type="predicted"/>
<evidence type="ECO:0000256" key="4">
    <source>
        <dbReference type="ARBA" id="ARBA00022692"/>
    </source>
</evidence>
<accession>A0A523UZ05</accession>
<evidence type="ECO:0000256" key="9">
    <source>
        <dbReference type="SAM" id="Phobius"/>
    </source>
</evidence>
<sequence>MGHGGIGRKERYSFFERVFSYFEITRPFLLTMAPPITGAGAILANGRMPHLLLVILGSAAACIATAGIHTFNDWWDRMRDLDVWPDRPIPTARIHSGLALIYSLILMAMSIAVVWFTFNALATTVLCIALALGIVYTMFLRDVVGYLSLPFIIALFPLGGWAAFSPETLFTSPIPWVLAVTAIIWQSAHIMVHSPSHPIRTKDGGLITEKKAFFFYPTPVAAAWMGFWFTLVMFVVSAALFFMVDLGWLYLVIALPMGVVALLSTIALVKDPTNKARSMGAFNVASMYLIFVFGAIVVDIFLRKSLQDYIVGASNLLGALGSFFLYHVQGTSLLLYIAGAVVSVAVTAFAVLSLSKLLLKTMRN</sequence>